<protein>
    <submittedName>
        <fullName evidence="2">PKD domain-containing protein</fullName>
    </submittedName>
</protein>
<dbReference type="AlphaFoldDB" id="A0A6I3JFY4"/>
<dbReference type="SUPFAM" id="SSF63829">
    <property type="entry name" value="Calcium-dependent phosphotriesterase"/>
    <property type="match status" value="1"/>
</dbReference>
<feature type="region of interest" description="Disordered" evidence="1">
    <location>
        <begin position="783"/>
        <end position="802"/>
    </location>
</feature>
<dbReference type="InterPro" id="IPR013783">
    <property type="entry name" value="Ig-like_fold"/>
</dbReference>
<dbReference type="EMBL" id="WLCI01000020">
    <property type="protein sequence ID" value="MTB97184.1"/>
    <property type="molecule type" value="Genomic_DNA"/>
</dbReference>
<dbReference type="CDD" id="cd00146">
    <property type="entry name" value="PKD"/>
    <property type="match status" value="1"/>
</dbReference>
<dbReference type="Proteomes" id="UP000433406">
    <property type="component" value="Unassembled WGS sequence"/>
</dbReference>
<dbReference type="SMART" id="SM00089">
    <property type="entry name" value="PKD"/>
    <property type="match status" value="2"/>
</dbReference>
<dbReference type="SUPFAM" id="SSF49299">
    <property type="entry name" value="PKD domain"/>
    <property type="match status" value="1"/>
</dbReference>
<dbReference type="Gene3D" id="2.60.40.10">
    <property type="entry name" value="Immunoglobulins"/>
    <property type="match status" value="2"/>
</dbReference>
<gene>
    <name evidence="2" type="ORF">GGQ22_19115</name>
</gene>
<sequence length="885" mass="89823">MLTRALDEQVRATLAVGVTAAVAAAGLAAWSAPPAAAAVPSVTATLVRTVATSGLTPPIPDPAGIVYVPERDRFLIADSEVDETPIYQGSNIFETTRAGAVVDRGVTTAYTKEAAGIGYDPGSGHVFVSDDDQFRVYEVDPGADGRAGTADDTRTSFSTAAFGSTDPEDVTFFPPTGELFVLDGADHDVHRVGPGPNGRFDGVAPTGDDVATEVDVQRLGAEDPEGIGYHPGRGTLLVVDSTSEAVYELNRQLMPVSRIDISASGQVFAAGITVAPALDEPARWDLYVVDRGVDNDADPDENDGKLYQLRATLPPIGNLEPVVAAGRDLPVVVGAPLALAAGVRDDGLPGPGTTIRWTRVSGPGTVTFSTPDAATTTARFTAAGVHVLRATASDGALTGSDDVTVTVVPAGAPLPLDTPVAKAFDDVEQRPTGYADWLGSSLNIPRAGTTAQTIGIRFDDLLVPEGATITEAWVQFRATGSNSAATDVTIAGIAQDDTATFTTSSTTVSSRPRTAATVSWSPPAWSSGQAGAAQRTADLRTVVQAVVGRPGWRSGNALALVMTGTGERRASSHDGATPPVLHVAYTLAGPSNTPPTASFTASCSGTTCSFDAGGSSDVEGPVAGYRWTFSDGGSATGVSASRTFAAPGTYQATLTVTDSAGATGSTTQAVTTTSTASAIGFRGVARAAGNTTAATLRVPTTVQAEDALLLFGSASAGDTGITPPSGWTQVADVRTGSSQRTLVWSRVATAADAGSSVTLRFASLTKVALQLVAYRGTSPTAPLGPVATRSETTATTSHTTPTATVAGSGSWVVSYWADKSSTTTDWSPPASVVSRDESIGSGSGRIGALVADSGGPVPAGAAGGLTATTDVASRAALVTVVLRPR</sequence>
<feature type="compositionally biased region" description="Low complexity" evidence="1">
    <location>
        <begin position="785"/>
        <end position="802"/>
    </location>
</feature>
<dbReference type="InterPro" id="IPR000601">
    <property type="entry name" value="PKD_dom"/>
</dbReference>
<accession>A0A6I3JFY4</accession>
<organism evidence="2 3">
    <name type="scientific">Nocardioides marmotae</name>
    <dbReference type="NCBI Taxonomy" id="2663857"/>
    <lineage>
        <taxon>Bacteria</taxon>
        <taxon>Bacillati</taxon>
        <taxon>Actinomycetota</taxon>
        <taxon>Actinomycetes</taxon>
        <taxon>Propionibacteriales</taxon>
        <taxon>Nocardioidaceae</taxon>
        <taxon>Nocardioides</taxon>
    </lineage>
</organism>
<keyword evidence="3" id="KW-1185">Reference proteome</keyword>
<name>A0A6I3JFY4_9ACTN</name>
<dbReference type="InterPro" id="IPR011042">
    <property type="entry name" value="6-blade_b-propeller_TolB-like"/>
</dbReference>
<evidence type="ECO:0000313" key="2">
    <source>
        <dbReference type="EMBL" id="MTB97184.1"/>
    </source>
</evidence>
<dbReference type="PROSITE" id="PS50093">
    <property type="entry name" value="PKD"/>
    <property type="match status" value="1"/>
</dbReference>
<dbReference type="RefSeq" id="WP_154616967.1">
    <property type="nucleotide sequence ID" value="NZ_CP053660.1"/>
</dbReference>
<comment type="caution">
    <text evidence="2">The sequence shown here is derived from an EMBL/GenBank/DDBJ whole genome shotgun (WGS) entry which is preliminary data.</text>
</comment>
<dbReference type="GO" id="GO:0005975">
    <property type="term" value="P:carbohydrate metabolic process"/>
    <property type="evidence" value="ECO:0007669"/>
    <property type="project" value="UniProtKB-ARBA"/>
</dbReference>
<proteinExistence type="predicted"/>
<dbReference type="Pfam" id="PF18911">
    <property type="entry name" value="PKD_4"/>
    <property type="match status" value="1"/>
</dbReference>
<evidence type="ECO:0000313" key="3">
    <source>
        <dbReference type="Proteomes" id="UP000433406"/>
    </source>
</evidence>
<dbReference type="Gene3D" id="2.120.10.30">
    <property type="entry name" value="TolB, C-terminal domain"/>
    <property type="match status" value="1"/>
</dbReference>
<evidence type="ECO:0000256" key="1">
    <source>
        <dbReference type="SAM" id="MobiDB-lite"/>
    </source>
</evidence>
<dbReference type="InterPro" id="IPR035986">
    <property type="entry name" value="PKD_dom_sf"/>
</dbReference>
<dbReference type="InterPro" id="IPR022409">
    <property type="entry name" value="PKD/Chitinase_dom"/>
</dbReference>
<reference evidence="2 3" key="1">
    <citation type="submission" date="2019-10" db="EMBL/GenBank/DDBJ databases">
        <title>Nocardioides novel species isolated from the excrement of Marmot.</title>
        <authorList>
            <person name="Zhang G."/>
        </authorList>
    </citation>
    <scope>NUCLEOTIDE SEQUENCE [LARGE SCALE GENOMIC DNA]</scope>
    <source>
        <strain evidence="3">zg-579</strain>
    </source>
</reference>